<dbReference type="InterPro" id="IPR058163">
    <property type="entry name" value="LysR-type_TF_proteobact-type"/>
</dbReference>
<keyword evidence="7" id="KW-1185">Reference proteome</keyword>
<dbReference type="AlphaFoldDB" id="A0A2S8B585"/>
<evidence type="ECO:0000256" key="3">
    <source>
        <dbReference type="ARBA" id="ARBA00023125"/>
    </source>
</evidence>
<dbReference type="Gene3D" id="1.10.10.10">
    <property type="entry name" value="Winged helix-like DNA-binding domain superfamily/Winged helix DNA-binding domain"/>
    <property type="match status" value="1"/>
</dbReference>
<dbReference type="InterPro" id="IPR005119">
    <property type="entry name" value="LysR_subst-bd"/>
</dbReference>
<reference evidence="7" key="1">
    <citation type="submission" date="2017-11" db="EMBL/GenBank/DDBJ databases">
        <title>The complete genome sequence of Sphingopyxis pomeranensis sp. nov. strain WS5A3p.</title>
        <authorList>
            <person name="Kaminski M.A."/>
        </authorList>
    </citation>
    <scope>NUCLEOTIDE SEQUENCE [LARGE SCALE GENOMIC DNA]</scope>
    <source>
        <strain evidence="7">WS5A3p</strain>
    </source>
</reference>
<dbReference type="PANTHER" id="PTHR30537:SF5">
    <property type="entry name" value="HTH-TYPE TRANSCRIPTIONAL ACTIVATOR TTDR-RELATED"/>
    <property type="match status" value="1"/>
</dbReference>
<dbReference type="InterPro" id="IPR036388">
    <property type="entry name" value="WH-like_DNA-bd_sf"/>
</dbReference>
<dbReference type="Gene3D" id="3.40.190.290">
    <property type="match status" value="1"/>
</dbReference>
<protein>
    <submittedName>
        <fullName evidence="6">LysR family transcriptional regulator</fullName>
    </submittedName>
</protein>
<evidence type="ECO:0000259" key="5">
    <source>
        <dbReference type="PROSITE" id="PS50931"/>
    </source>
</evidence>
<evidence type="ECO:0000256" key="4">
    <source>
        <dbReference type="ARBA" id="ARBA00023163"/>
    </source>
</evidence>
<sequence length="302" mass="33544">MMSSWRGIEEFLAVVDQGSFTAAGDRLGLSKSYISKTVHELEERLGVQLLVRTTRRLSLTGAGESFHRECAQLQQRLSEVEKQVGLYSTHPVGRLRIGLSDIFGSDYMSGLLAEFSAEHPGIMIEPIAYLNENEIVQESFDIVIRYGALPNSNLRARTFGYLSYCLCATPAYIAAHGWPTVPEDLLGHDCLTDRSGAIHFNGDICIRVQPKWASNSGIALRSAARKGLGIASLPVMVVRKDLAEGRMVALEEEWSYYDRECWVVYSPGIMSVATRAFIDYLVRKTGRTKVRPAMAASLVARY</sequence>
<comment type="caution">
    <text evidence="6">The sequence shown here is derived from an EMBL/GenBank/DDBJ whole genome shotgun (WGS) entry which is preliminary data.</text>
</comment>
<dbReference type="Pfam" id="PF00126">
    <property type="entry name" value="HTH_1"/>
    <property type="match status" value="1"/>
</dbReference>
<dbReference type="GO" id="GO:0043565">
    <property type="term" value="F:sequence-specific DNA binding"/>
    <property type="evidence" value="ECO:0007669"/>
    <property type="project" value="TreeGrafter"/>
</dbReference>
<comment type="similarity">
    <text evidence="1">Belongs to the LysR transcriptional regulatory family.</text>
</comment>
<dbReference type="SUPFAM" id="SSF53850">
    <property type="entry name" value="Periplasmic binding protein-like II"/>
    <property type="match status" value="1"/>
</dbReference>
<dbReference type="InterPro" id="IPR000847">
    <property type="entry name" value="LysR_HTH_N"/>
</dbReference>
<dbReference type="CDD" id="cd08422">
    <property type="entry name" value="PBP2_CrgA_like"/>
    <property type="match status" value="1"/>
</dbReference>
<evidence type="ECO:0000313" key="7">
    <source>
        <dbReference type="Proteomes" id="UP000238954"/>
    </source>
</evidence>
<feature type="domain" description="HTH lysR-type" evidence="5">
    <location>
        <begin position="11"/>
        <end position="60"/>
    </location>
</feature>
<organism evidence="6 7">
    <name type="scientific">Sphingopyxis lindanitolerans</name>
    <dbReference type="NCBI Taxonomy" id="2054227"/>
    <lineage>
        <taxon>Bacteria</taxon>
        <taxon>Pseudomonadati</taxon>
        <taxon>Pseudomonadota</taxon>
        <taxon>Alphaproteobacteria</taxon>
        <taxon>Sphingomonadales</taxon>
        <taxon>Sphingomonadaceae</taxon>
        <taxon>Sphingopyxis</taxon>
    </lineage>
</organism>
<keyword evidence="3" id="KW-0238">DNA-binding</keyword>
<evidence type="ECO:0000256" key="2">
    <source>
        <dbReference type="ARBA" id="ARBA00023015"/>
    </source>
</evidence>
<dbReference type="GO" id="GO:0003700">
    <property type="term" value="F:DNA-binding transcription factor activity"/>
    <property type="evidence" value="ECO:0007669"/>
    <property type="project" value="InterPro"/>
</dbReference>
<keyword evidence="4" id="KW-0804">Transcription</keyword>
<dbReference type="InterPro" id="IPR036390">
    <property type="entry name" value="WH_DNA-bd_sf"/>
</dbReference>
<accession>A0A2S8B585</accession>
<dbReference type="PROSITE" id="PS50931">
    <property type="entry name" value="HTH_LYSR"/>
    <property type="match status" value="1"/>
</dbReference>
<gene>
    <name evidence="6" type="ORF">CVO77_02720</name>
</gene>
<dbReference type="Pfam" id="PF03466">
    <property type="entry name" value="LysR_substrate"/>
    <property type="match status" value="1"/>
</dbReference>
<evidence type="ECO:0000313" key="6">
    <source>
        <dbReference type="EMBL" id="PQM27517.1"/>
    </source>
</evidence>
<evidence type="ECO:0000256" key="1">
    <source>
        <dbReference type="ARBA" id="ARBA00009437"/>
    </source>
</evidence>
<name>A0A2S8B585_9SPHN</name>
<keyword evidence="2" id="KW-0805">Transcription regulation</keyword>
<dbReference type="EMBL" id="PHFW01000002">
    <property type="protein sequence ID" value="PQM27517.1"/>
    <property type="molecule type" value="Genomic_DNA"/>
</dbReference>
<dbReference type="SUPFAM" id="SSF46785">
    <property type="entry name" value="Winged helix' DNA-binding domain"/>
    <property type="match status" value="1"/>
</dbReference>
<proteinExistence type="inferred from homology"/>
<dbReference type="PANTHER" id="PTHR30537">
    <property type="entry name" value="HTH-TYPE TRANSCRIPTIONAL REGULATOR"/>
    <property type="match status" value="1"/>
</dbReference>
<dbReference type="Proteomes" id="UP000238954">
    <property type="component" value="Chromosome"/>
</dbReference>
<dbReference type="GO" id="GO:0006351">
    <property type="term" value="P:DNA-templated transcription"/>
    <property type="evidence" value="ECO:0007669"/>
    <property type="project" value="TreeGrafter"/>
</dbReference>
<dbReference type="FunFam" id="1.10.10.10:FF:000001">
    <property type="entry name" value="LysR family transcriptional regulator"/>
    <property type="match status" value="1"/>
</dbReference>